<dbReference type="InterPro" id="IPR002018">
    <property type="entry name" value="CarbesteraseB"/>
</dbReference>
<feature type="domain" description="Carboxylesterase type B" evidence="2">
    <location>
        <begin position="22"/>
        <end position="72"/>
    </location>
</feature>
<evidence type="ECO:0000313" key="4">
    <source>
        <dbReference type="Proteomes" id="UP000410492"/>
    </source>
</evidence>
<dbReference type="Pfam" id="PF00135">
    <property type="entry name" value="COesterase"/>
    <property type="match status" value="1"/>
</dbReference>
<dbReference type="InterPro" id="IPR029058">
    <property type="entry name" value="AB_hydrolase_fold"/>
</dbReference>
<organism evidence="3 4">
    <name type="scientific">Callosobruchus maculatus</name>
    <name type="common">Southern cowpea weevil</name>
    <name type="synonym">Pulse bruchid</name>
    <dbReference type="NCBI Taxonomy" id="64391"/>
    <lineage>
        <taxon>Eukaryota</taxon>
        <taxon>Metazoa</taxon>
        <taxon>Ecdysozoa</taxon>
        <taxon>Arthropoda</taxon>
        <taxon>Hexapoda</taxon>
        <taxon>Insecta</taxon>
        <taxon>Pterygota</taxon>
        <taxon>Neoptera</taxon>
        <taxon>Endopterygota</taxon>
        <taxon>Coleoptera</taxon>
        <taxon>Polyphaga</taxon>
        <taxon>Cucujiformia</taxon>
        <taxon>Chrysomeloidea</taxon>
        <taxon>Chrysomelidae</taxon>
        <taxon>Bruchinae</taxon>
        <taxon>Bruchini</taxon>
        <taxon>Callosobruchus</taxon>
    </lineage>
</organism>
<evidence type="ECO:0000259" key="2">
    <source>
        <dbReference type="Pfam" id="PF00135"/>
    </source>
</evidence>
<dbReference type="AlphaFoldDB" id="A0A653BE76"/>
<proteinExistence type="predicted"/>
<accession>A0A653BE76</accession>
<keyword evidence="4" id="KW-1185">Reference proteome</keyword>
<dbReference type="SUPFAM" id="SSF53474">
    <property type="entry name" value="alpha/beta-Hydrolases"/>
    <property type="match status" value="1"/>
</dbReference>
<gene>
    <name evidence="3" type="ORF">CALMAC_LOCUS276</name>
</gene>
<protein>
    <recommendedName>
        <fullName evidence="2">Carboxylesterase type B domain-containing protein</fullName>
    </recommendedName>
</protein>
<dbReference type="EMBL" id="CAACVG010000293">
    <property type="protein sequence ID" value="VEN33892.1"/>
    <property type="molecule type" value="Genomic_DNA"/>
</dbReference>
<dbReference type="OrthoDB" id="408631at2759"/>
<feature type="non-terminal residue" evidence="3">
    <location>
        <position position="1"/>
    </location>
</feature>
<dbReference type="Gene3D" id="3.40.50.1820">
    <property type="entry name" value="alpha/beta hydrolase"/>
    <property type="match status" value="1"/>
</dbReference>
<dbReference type="Proteomes" id="UP000410492">
    <property type="component" value="Unassembled WGS sequence"/>
</dbReference>
<name>A0A653BE76_CALMS</name>
<keyword evidence="1" id="KW-0325">Glycoprotein</keyword>
<evidence type="ECO:0000313" key="3">
    <source>
        <dbReference type="EMBL" id="VEN33892.1"/>
    </source>
</evidence>
<sequence length="73" mass="8362">NILHFEVGVLQVGLDPYQTKLKGKQESLTVFFYIYGGAFIEGTSSYHLYRPDHFIEQNSILVTANYRLGMFGK</sequence>
<reference evidence="3 4" key="1">
    <citation type="submission" date="2019-01" db="EMBL/GenBank/DDBJ databases">
        <authorList>
            <person name="Sayadi A."/>
        </authorList>
    </citation>
    <scope>NUCLEOTIDE SEQUENCE [LARGE SCALE GENOMIC DNA]</scope>
</reference>
<evidence type="ECO:0000256" key="1">
    <source>
        <dbReference type="ARBA" id="ARBA00023180"/>
    </source>
</evidence>